<comment type="caution">
    <text evidence="2">The sequence shown here is derived from an EMBL/GenBank/DDBJ whole genome shotgun (WGS) entry which is preliminary data.</text>
</comment>
<evidence type="ECO:0000256" key="1">
    <source>
        <dbReference type="SAM" id="MobiDB-lite"/>
    </source>
</evidence>
<organism evidence="2 3">
    <name type="scientific">Cystoisospora suis</name>
    <dbReference type="NCBI Taxonomy" id="483139"/>
    <lineage>
        <taxon>Eukaryota</taxon>
        <taxon>Sar</taxon>
        <taxon>Alveolata</taxon>
        <taxon>Apicomplexa</taxon>
        <taxon>Conoidasida</taxon>
        <taxon>Coccidia</taxon>
        <taxon>Eucoccidiorida</taxon>
        <taxon>Eimeriorina</taxon>
        <taxon>Sarcocystidae</taxon>
        <taxon>Cystoisospora</taxon>
    </lineage>
</organism>
<dbReference type="VEuPathDB" id="ToxoDB:CSUI_005989"/>
<proteinExistence type="predicted"/>
<dbReference type="EMBL" id="MIGC01002975">
    <property type="protein sequence ID" value="PHJ20180.1"/>
    <property type="molecule type" value="Genomic_DNA"/>
</dbReference>
<dbReference type="AlphaFoldDB" id="A0A2C6KI52"/>
<feature type="region of interest" description="Disordered" evidence="1">
    <location>
        <begin position="398"/>
        <end position="494"/>
    </location>
</feature>
<dbReference type="GeneID" id="94429365"/>
<feature type="compositionally biased region" description="Basic and acidic residues" evidence="1">
    <location>
        <begin position="482"/>
        <end position="494"/>
    </location>
</feature>
<evidence type="ECO:0000313" key="3">
    <source>
        <dbReference type="Proteomes" id="UP000221165"/>
    </source>
</evidence>
<feature type="compositionally biased region" description="Low complexity" evidence="1">
    <location>
        <begin position="224"/>
        <end position="274"/>
    </location>
</feature>
<dbReference type="RefSeq" id="XP_067921871.1">
    <property type="nucleotide sequence ID" value="XM_068066154.1"/>
</dbReference>
<dbReference type="Proteomes" id="UP000221165">
    <property type="component" value="Unassembled WGS sequence"/>
</dbReference>
<name>A0A2C6KI52_9APIC</name>
<evidence type="ECO:0000313" key="2">
    <source>
        <dbReference type="EMBL" id="PHJ20180.1"/>
    </source>
</evidence>
<reference evidence="2 3" key="1">
    <citation type="journal article" date="2017" name="Int. J. Parasitol.">
        <title>The genome of the protozoan parasite Cystoisospora suis and a reverse vaccinology approach to identify vaccine candidates.</title>
        <authorList>
            <person name="Palmieri N."/>
            <person name="Shrestha A."/>
            <person name="Ruttkowski B."/>
            <person name="Beck T."/>
            <person name="Vogl C."/>
            <person name="Tomley F."/>
            <person name="Blake D.P."/>
            <person name="Joachim A."/>
        </authorList>
    </citation>
    <scope>NUCLEOTIDE SEQUENCE [LARGE SCALE GENOMIC DNA]</scope>
    <source>
        <strain evidence="2 3">Wien I</strain>
    </source>
</reference>
<feature type="compositionally biased region" description="Basic and acidic residues" evidence="1">
    <location>
        <begin position="212"/>
        <end position="222"/>
    </location>
</feature>
<keyword evidence="3" id="KW-1185">Reference proteome</keyword>
<feature type="region of interest" description="Disordered" evidence="1">
    <location>
        <begin position="199"/>
        <end position="274"/>
    </location>
</feature>
<gene>
    <name evidence="2" type="ORF">CSUI_005989</name>
</gene>
<accession>A0A2C6KI52</accession>
<feature type="compositionally biased region" description="Basic and acidic residues" evidence="1">
    <location>
        <begin position="420"/>
        <end position="474"/>
    </location>
</feature>
<sequence>MKISFISSSSSSSPPSPLASSSPSLITSPSTRPFSPSFVSPHLLTSPVLLLSLSELIEGILPFRFHLHLKVLPSSSTLLRQQLLLPSLHLLALQQDLLYRLQHDLLTLEKQNASEDPKRKESLREENQQVHERLLRLVRRTLSGLLPPVFYHYTLMKAYEEKGSSSEKGLVDFLPSLSSSERRALDLFAPQNACKVAHKERGKSPCLTRSPQSDEDHYKTSRESSQTRPLTSPSSSSSSFSSSSLFQSPSSFSLLRSPCPSSRLRSPSSSTSSEEISTTLSNSYILSSSSSFPLIFSWMPSTVAAYGAITARYLPTSSEVLSFNDLFNLRHLSQSLLLPSTTTLTLEKYERSLSRRDKGMMRKSEDSEDRLPSPLEDIVLYSDKRGINSSLSPYRRKQAEALTSDNPNRDILFEGRSASLHRERSDRGRLKERGEEGDVSRRKEEEDTGEMSRTHDHHMSREGVYEDEREREGEEASYLDEDERRKNRKREKEIQATKIIVSGAESRRRRRLI</sequence>
<protein>
    <submittedName>
        <fullName evidence="2">Uncharacterized protein</fullName>
    </submittedName>
</protein>
<feature type="region of interest" description="Disordered" evidence="1">
    <location>
        <begin position="1"/>
        <end position="26"/>
    </location>
</feature>